<proteinExistence type="predicted"/>
<evidence type="ECO:0000256" key="1">
    <source>
        <dbReference type="SAM" id="Phobius"/>
    </source>
</evidence>
<feature type="transmembrane region" description="Helical" evidence="1">
    <location>
        <begin position="20"/>
        <end position="45"/>
    </location>
</feature>
<sequence length="326" mass="35840">MSSPTPTRVPGGIPATPDKVVASAFTGALALGIYLSTLAFTIRWLLFSDEGWSRRKVVNWSMVFVTVFIFVCTMAYSALDLKATIDEVRLLMTDPGTAYSTPMWLNICKCFFANSVALAADSIYRCYAVYADCLTVIAFPCLLWIGGITCTVLQMYLQIAHMHNPNLGPYIWAKVNMSIGPGIVLIPFWGSTTLLNIYCTFMLLRRIHRAARDSDPSVAGEQLRFIARSITESGIIYMSTSLAHFFVEFTYSNLAVMIVSVLNIPLIGTAFNLILIRAAHRRMQGFDDKPAGGLTPINSNQNAVLTLDIRPEHKEPDGESGGSSIA</sequence>
<feature type="transmembrane region" description="Helical" evidence="1">
    <location>
        <begin position="225"/>
        <end position="247"/>
    </location>
</feature>
<feature type="transmembrane region" description="Helical" evidence="1">
    <location>
        <begin position="127"/>
        <end position="159"/>
    </location>
</feature>
<keyword evidence="1" id="KW-0812">Transmembrane</keyword>
<dbReference type="Proteomes" id="UP000559027">
    <property type="component" value="Unassembled WGS sequence"/>
</dbReference>
<keyword evidence="1" id="KW-0472">Membrane</keyword>
<comment type="caution">
    <text evidence="2">The sequence shown here is derived from an EMBL/GenBank/DDBJ whole genome shotgun (WGS) entry which is preliminary data.</text>
</comment>
<protein>
    <submittedName>
        <fullName evidence="2">Uncharacterized protein</fullName>
    </submittedName>
</protein>
<feature type="transmembrane region" description="Helical" evidence="1">
    <location>
        <begin position="57"/>
        <end position="79"/>
    </location>
</feature>
<gene>
    <name evidence="2" type="ORF">D9756_000227</name>
</gene>
<dbReference type="OrthoDB" id="3357408at2759"/>
<keyword evidence="1" id="KW-1133">Transmembrane helix</keyword>
<evidence type="ECO:0000313" key="2">
    <source>
        <dbReference type="EMBL" id="KAF5363257.1"/>
    </source>
</evidence>
<organism evidence="2 3">
    <name type="scientific">Leucocoprinus leucothites</name>
    <dbReference type="NCBI Taxonomy" id="201217"/>
    <lineage>
        <taxon>Eukaryota</taxon>
        <taxon>Fungi</taxon>
        <taxon>Dikarya</taxon>
        <taxon>Basidiomycota</taxon>
        <taxon>Agaricomycotina</taxon>
        <taxon>Agaricomycetes</taxon>
        <taxon>Agaricomycetidae</taxon>
        <taxon>Agaricales</taxon>
        <taxon>Agaricineae</taxon>
        <taxon>Agaricaceae</taxon>
        <taxon>Leucocoprinus</taxon>
    </lineage>
</organism>
<reference evidence="2 3" key="1">
    <citation type="journal article" date="2020" name="ISME J.">
        <title>Uncovering the hidden diversity of litter-decomposition mechanisms in mushroom-forming fungi.</title>
        <authorList>
            <person name="Floudas D."/>
            <person name="Bentzer J."/>
            <person name="Ahren D."/>
            <person name="Johansson T."/>
            <person name="Persson P."/>
            <person name="Tunlid A."/>
        </authorList>
    </citation>
    <scope>NUCLEOTIDE SEQUENCE [LARGE SCALE GENOMIC DNA]</scope>
    <source>
        <strain evidence="2 3">CBS 146.42</strain>
    </source>
</reference>
<feature type="transmembrane region" description="Helical" evidence="1">
    <location>
        <begin position="179"/>
        <end position="204"/>
    </location>
</feature>
<keyword evidence="3" id="KW-1185">Reference proteome</keyword>
<dbReference type="AlphaFoldDB" id="A0A8H5GE31"/>
<feature type="transmembrane region" description="Helical" evidence="1">
    <location>
        <begin position="253"/>
        <end position="276"/>
    </location>
</feature>
<accession>A0A8H5GE31</accession>
<dbReference type="EMBL" id="JAACJO010000001">
    <property type="protein sequence ID" value="KAF5363257.1"/>
    <property type="molecule type" value="Genomic_DNA"/>
</dbReference>
<name>A0A8H5GE31_9AGAR</name>
<evidence type="ECO:0000313" key="3">
    <source>
        <dbReference type="Proteomes" id="UP000559027"/>
    </source>
</evidence>